<evidence type="ECO:0000256" key="1">
    <source>
        <dbReference type="SAM" id="MobiDB-lite"/>
    </source>
</evidence>
<gene>
    <name evidence="2" type="ORF">PFISCL1PPCAC_12007</name>
</gene>
<dbReference type="Proteomes" id="UP001432322">
    <property type="component" value="Unassembled WGS sequence"/>
</dbReference>
<sequence>QRTRQFPQRTYRKGSCGVPAQNHQPSGETGRIQTHWSRYGSGQPKTDHYRNFQSIIDYFTDFVRWHFRSRGSPSFHWRLWCDSG</sequence>
<name>A0AAV5VPW3_9BILA</name>
<feature type="non-terminal residue" evidence="2">
    <location>
        <position position="1"/>
    </location>
</feature>
<keyword evidence="3" id="KW-1185">Reference proteome</keyword>
<dbReference type="EMBL" id="BTSY01000003">
    <property type="protein sequence ID" value="GMT20710.1"/>
    <property type="molecule type" value="Genomic_DNA"/>
</dbReference>
<protein>
    <submittedName>
        <fullName evidence="2">Uncharacterized protein</fullName>
    </submittedName>
</protein>
<reference evidence="2" key="1">
    <citation type="submission" date="2023-10" db="EMBL/GenBank/DDBJ databases">
        <title>Genome assembly of Pristionchus species.</title>
        <authorList>
            <person name="Yoshida K."/>
            <person name="Sommer R.J."/>
        </authorList>
    </citation>
    <scope>NUCLEOTIDE SEQUENCE</scope>
    <source>
        <strain evidence="2">RS5133</strain>
    </source>
</reference>
<evidence type="ECO:0000313" key="3">
    <source>
        <dbReference type="Proteomes" id="UP001432322"/>
    </source>
</evidence>
<accession>A0AAV5VPW3</accession>
<dbReference type="AlphaFoldDB" id="A0AAV5VPW3"/>
<feature type="region of interest" description="Disordered" evidence="1">
    <location>
        <begin position="1"/>
        <end position="32"/>
    </location>
</feature>
<organism evidence="2 3">
    <name type="scientific">Pristionchus fissidentatus</name>
    <dbReference type="NCBI Taxonomy" id="1538716"/>
    <lineage>
        <taxon>Eukaryota</taxon>
        <taxon>Metazoa</taxon>
        <taxon>Ecdysozoa</taxon>
        <taxon>Nematoda</taxon>
        <taxon>Chromadorea</taxon>
        <taxon>Rhabditida</taxon>
        <taxon>Rhabditina</taxon>
        <taxon>Diplogasteromorpha</taxon>
        <taxon>Diplogasteroidea</taxon>
        <taxon>Neodiplogasteridae</taxon>
        <taxon>Pristionchus</taxon>
    </lineage>
</organism>
<comment type="caution">
    <text evidence="2">The sequence shown here is derived from an EMBL/GenBank/DDBJ whole genome shotgun (WGS) entry which is preliminary data.</text>
</comment>
<feature type="compositionally biased region" description="Polar residues" evidence="1">
    <location>
        <begin position="21"/>
        <end position="32"/>
    </location>
</feature>
<proteinExistence type="predicted"/>
<evidence type="ECO:0000313" key="2">
    <source>
        <dbReference type="EMBL" id="GMT20710.1"/>
    </source>
</evidence>